<dbReference type="EMBL" id="JAQQWE010000006">
    <property type="protein sequence ID" value="KAK7948741.1"/>
    <property type="molecule type" value="Genomic_DNA"/>
</dbReference>
<comment type="caution">
    <text evidence="6">The sequence shown here is derived from an EMBL/GenBank/DDBJ whole genome shotgun (WGS) entry which is preliminary data.</text>
</comment>
<reference evidence="6 7" key="1">
    <citation type="submission" date="2023-01" db="EMBL/GenBank/DDBJ databases">
        <title>Analysis of 21 Apiospora genomes using comparative genomics revels a genus with tremendous synthesis potential of carbohydrate active enzymes and secondary metabolites.</title>
        <authorList>
            <person name="Sorensen T."/>
        </authorList>
    </citation>
    <scope>NUCLEOTIDE SEQUENCE [LARGE SCALE GENOMIC DNA]</scope>
    <source>
        <strain evidence="6 7">CBS 24483</strain>
    </source>
</reference>
<evidence type="ECO:0000256" key="5">
    <source>
        <dbReference type="SAM" id="Phobius"/>
    </source>
</evidence>
<sequence>MLKSGCRIRYFSRLASRLPPRLFSWVFIPCDVVCLLFQGAGVDMALAGLSIQVIVMVVFCGLFADYLIRYFRAGRTERFGRRAQLFFSFMALAILLILTRCTYRLFELRDGYRSGAIRNESYFIALEGG</sequence>
<dbReference type="InterPro" id="IPR007568">
    <property type="entry name" value="RTA1"/>
</dbReference>
<evidence type="ECO:0000313" key="7">
    <source>
        <dbReference type="Proteomes" id="UP001391051"/>
    </source>
</evidence>
<evidence type="ECO:0000313" key="6">
    <source>
        <dbReference type="EMBL" id="KAK7948741.1"/>
    </source>
</evidence>
<feature type="transmembrane region" description="Helical" evidence="5">
    <location>
        <begin position="44"/>
        <end position="64"/>
    </location>
</feature>
<gene>
    <name evidence="6" type="ORF">PG986_009627</name>
</gene>
<accession>A0ABR1Q876</accession>
<keyword evidence="4 5" id="KW-0472">Membrane</keyword>
<evidence type="ECO:0000256" key="1">
    <source>
        <dbReference type="ARBA" id="ARBA00004141"/>
    </source>
</evidence>
<dbReference type="PANTHER" id="PTHR31465">
    <property type="entry name" value="PROTEIN RTA1-RELATED"/>
    <property type="match status" value="1"/>
</dbReference>
<evidence type="ECO:0000256" key="3">
    <source>
        <dbReference type="ARBA" id="ARBA00022989"/>
    </source>
</evidence>
<feature type="transmembrane region" description="Helical" evidence="5">
    <location>
        <begin position="85"/>
        <end position="106"/>
    </location>
</feature>
<dbReference type="RefSeq" id="XP_066698247.1">
    <property type="nucleotide sequence ID" value="XM_066845849.1"/>
</dbReference>
<feature type="transmembrane region" description="Helical" evidence="5">
    <location>
        <begin position="21"/>
        <end position="38"/>
    </location>
</feature>
<dbReference type="PANTHER" id="PTHR31465:SF9">
    <property type="entry name" value="SPHINGOID LONG-CHAIN BASE TRANSPORTER RSB1"/>
    <property type="match status" value="1"/>
</dbReference>
<keyword evidence="7" id="KW-1185">Reference proteome</keyword>
<comment type="subcellular location">
    <subcellularLocation>
        <location evidence="1">Membrane</location>
        <topology evidence="1">Multi-pass membrane protein</topology>
    </subcellularLocation>
</comment>
<protein>
    <submittedName>
        <fullName evidence="6">Uncharacterized protein</fullName>
    </submittedName>
</protein>
<dbReference type="GeneID" id="92078911"/>
<name>A0ABR1Q876_9PEZI</name>
<keyword evidence="2 5" id="KW-0812">Transmembrane</keyword>
<evidence type="ECO:0000256" key="2">
    <source>
        <dbReference type="ARBA" id="ARBA00022692"/>
    </source>
</evidence>
<organism evidence="6 7">
    <name type="scientific">Apiospora aurea</name>
    <dbReference type="NCBI Taxonomy" id="335848"/>
    <lineage>
        <taxon>Eukaryota</taxon>
        <taxon>Fungi</taxon>
        <taxon>Dikarya</taxon>
        <taxon>Ascomycota</taxon>
        <taxon>Pezizomycotina</taxon>
        <taxon>Sordariomycetes</taxon>
        <taxon>Xylariomycetidae</taxon>
        <taxon>Amphisphaeriales</taxon>
        <taxon>Apiosporaceae</taxon>
        <taxon>Apiospora</taxon>
    </lineage>
</organism>
<evidence type="ECO:0000256" key="4">
    <source>
        <dbReference type="ARBA" id="ARBA00023136"/>
    </source>
</evidence>
<dbReference type="Pfam" id="PF04479">
    <property type="entry name" value="RTA1"/>
    <property type="match status" value="1"/>
</dbReference>
<dbReference type="Proteomes" id="UP001391051">
    <property type="component" value="Unassembled WGS sequence"/>
</dbReference>
<keyword evidence="3 5" id="KW-1133">Transmembrane helix</keyword>
<proteinExistence type="predicted"/>